<evidence type="ECO:0000256" key="5">
    <source>
        <dbReference type="ARBA" id="ARBA00022842"/>
    </source>
</evidence>
<feature type="binding site" evidence="8">
    <location>
        <position position="23"/>
    </location>
    <ligand>
        <name>GTP</name>
        <dbReference type="ChEBI" id="CHEBI:37565"/>
    </ligand>
</feature>
<keyword evidence="4 8" id="KW-0547">Nucleotide-binding</keyword>
<evidence type="ECO:0000259" key="9">
    <source>
        <dbReference type="Pfam" id="PF12804"/>
    </source>
</evidence>
<accession>A0A1I2ZF14</accession>
<evidence type="ECO:0000256" key="1">
    <source>
        <dbReference type="ARBA" id="ARBA00022490"/>
    </source>
</evidence>
<comment type="domain">
    <text evidence="8">The N-terminal domain determines nucleotide recognition and specific binding, while the C-terminal domain determines the specific binding to the target protein.</text>
</comment>
<evidence type="ECO:0000256" key="8">
    <source>
        <dbReference type="HAMAP-Rule" id="MF_00316"/>
    </source>
</evidence>
<keyword evidence="5 8" id="KW-0460">Magnesium</keyword>
<dbReference type="RefSeq" id="WP_092475670.1">
    <property type="nucleotide sequence ID" value="NZ_FOOX01000027.1"/>
</dbReference>
<proteinExistence type="inferred from homology"/>
<feature type="binding site" evidence="8">
    <location>
        <position position="97"/>
    </location>
    <ligand>
        <name>Mg(2+)</name>
        <dbReference type="ChEBI" id="CHEBI:18420"/>
    </ligand>
</feature>
<dbReference type="EMBL" id="FOOX01000027">
    <property type="protein sequence ID" value="SFH36089.1"/>
    <property type="molecule type" value="Genomic_DNA"/>
</dbReference>
<dbReference type="GO" id="GO:0006777">
    <property type="term" value="P:Mo-molybdopterin cofactor biosynthetic process"/>
    <property type="evidence" value="ECO:0007669"/>
    <property type="project" value="UniProtKB-KW"/>
</dbReference>
<comment type="catalytic activity">
    <reaction evidence="8">
        <text>Mo-molybdopterin + GTP + H(+) = Mo-molybdopterin guanine dinucleotide + diphosphate</text>
        <dbReference type="Rhea" id="RHEA:34243"/>
        <dbReference type="ChEBI" id="CHEBI:15378"/>
        <dbReference type="ChEBI" id="CHEBI:33019"/>
        <dbReference type="ChEBI" id="CHEBI:37565"/>
        <dbReference type="ChEBI" id="CHEBI:71302"/>
        <dbReference type="ChEBI" id="CHEBI:71310"/>
        <dbReference type="EC" id="2.7.7.77"/>
    </reaction>
</comment>
<dbReference type="InterPro" id="IPR013482">
    <property type="entry name" value="Molybde_CF_guanTrfase"/>
</dbReference>
<keyword evidence="3 8" id="KW-0479">Metal-binding</keyword>
<sequence length="197" mass="21428">MQKTGITGIILAGGKNARMGTEKALLKVGPHFIIEHISSALRIVSKEIIVVTLEPDKYARFGDRRVKDIMTGHGPLGGIHAGLASAGQPFALVTACDMPFVSAGLAALLIDNAAGYDAVVPFYRGFPEPLFALYSKSCLKAIEELLSNNRNKITGFYDQVKVNFINEQKMLEAETELAKVFFNVNTPEDLKKAQTMV</sequence>
<protein>
    <recommendedName>
        <fullName evidence="8">Probable molybdenum cofactor guanylyltransferase</fullName>
        <shortName evidence="8">MoCo guanylyltransferase</shortName>
        <ecNumber evidence="8">2.7.7.77</ecNumber>
    </recommendedName>
    <alternativeName>
        <fullName evidence="8">GTP:molybdopterin guanylyltransferase</fullName>
    </alternativeName>
    <alternativeName>
        <fullName evidence="8">Mo-MPT guanylyltransferase</fullName>
    </alternativeName>
    <alternativeName>
        <fullName evidence="8">Molybdopterin guanylyltransferase</fullName>
    </alternativeName>
    <alternativeName>
        <fullName evidence="8">Molybdopterin-guanine dinucleotide synthase</fullName>
        <shortName evidence="8">MGD synthase</shortName>
    </alternativeName>
</protein>
<organism evidence="10 11">
    <name type="scientific">Desulfotruncus arcticus DSM 17038</name>
    <dbReference type="NCBI Taxonomy" id="1121424"/>
    <lineage>
        <taxon>Bacteria</taxon>
        <taxon>Bacillati</taxon>
        <taxon>Bacillota</taxon>
        <taxon>Clostridia</taxon>
        <taxon>Eubacteriales</taxon>
        <taxon>Desulfallaceae</taxon>
        <taxon>Desulfotruncus</taxon>
    </lineage>
</organism>
<comment type="caution">
    <text evidence="8">Lacks conserved residue(s) required for the propagation of feature annotation.</text>
</comment>
<feature type="binding site" evidence="8">
    <location>
        <begin position="11"/>
        <end position="13"/>
    </location>
    <ligand>
        <name>GTP</name>
        <dbReference type="ChEBI" id="CHEBI:37565"/>
    </ligand>
</feature>
<comment type="cofactor">
    <cofactor evidence="8">
        <name>Mg(2+)</name>
        <dbReference type="ChEBI" id="CHEBI:18420"/>
    </cofactor>
</comment>
<comment type="subcellular location">
    <subcellularLocation>
        <location evidence="8">Cytoplasm</location>
    </subcellularLocation>
</comment>
<keyword evidence="10" id="KW-0548">Nucleotidyltransferase</keyword>
<gene>
    <name evidence="8" type="primary">mobA</name>
    <name evidence="10" type="ORF">SAMN05660649_04893</name>
</gene>
<dbReference type="Pfam" id="PF12804">
    <property type="entry name" value="NTP_transf_3"/>
    <property type="match status" value="1"/>
</dbReference>
<keyword evidence="7 8" id="KW-0501">Molybdenum cofactor biosynthesis</keyword>
<dbReference type="InterPro" id="IPR025877">
    <property type="entry name" value="MobA-like_NTP_Trfase"/>
</dbReference>
<comment type="similarity">
    <text evidence="8">Belongs to the MobA family.</text>
</comment>
<keyword evidence="6 8" id="KW-0342">GTP-binding</keyword>
<keyword evidence="11" id="KW-1185">Reference proteome</keyword>
<reference evidence="11" key="1">
    <citation type="submission" date="2016-10" db="EMBL/GenBank/DDBJ databases">
        <authorList>
            <person name="Varghese N."/>
            <person name="Submissions S."/>
        </authorList>
    </citation>
    <scope>NUCLEOTIDE SEQUENCE [LARGE SCALE GENOMIC DNA]</scope>
    <source>
        <strain evidence="11">DSM 17038</strain>
    </source>
</reference>
<keyword evidence="1 8" id="KW-0963">Cytoplasm</keyword>
<dbReference type="Gene3D" id="3.90.550.10">
    <property type="entry name" value="Spore Coat Polysaccharide Biosynthesis Protein SpsA, Chain A"/>
    <property type="match status" value="1"/>
</dbReference>
<dbReference type="InterPro" id="IPR029044">
    <property type="entry name" value="Nucleotide-diphossugar_trans"/>
</dbReference>
<feature type="binding site" evidence="8">
    <location>
        <position position="97"/>
    </location>
    <ligand>
        <name>GTP</name>
        <dbReference type="ChEBI" id="CHEBI:37565"/>
    </ligand>
</feature>
<dbReference type="EC" id="2.7.7.77" evidence="8"/>
<evidence type="ECO:0000256" key="3">
    <source>
        <dbReference type="ARBA" id="ARBA00022723"/>
    </source>
</evidence>
<dbReference type="OrthoDB" id="9788394at2"/>
<dbReference type="GO" id="GO:0061603">
    <property type="term" value="F:molybdenum cofactor guanylyltransferase activity"/>
    <property type="evidence" value="ECO:0007669"/>
    <property type="project" value="UniProtKB-EC"/>
</dbReference>
<dbReference type="GO" id="GO:0005525">
    <property type="term" value="F:GTP binding"/>
    <property type="evidence" value="ECO:0007669"/>
    <property type="project" value="UniProtKB-UniRule"/>
</dbReference>
<evidence type="ECO:0000313" key="10">
    <source>
        <dbReference type="EMBL" id="SFH36089.1"/>
    </source>
</evidence>
<dbReference type="STRING" id="341036.SAMN05660649_04893"/>
<keyword evidence="2 8" id="KW-0808">Transferase</keyword>
<dbReference type="PANTHER" id="PTHR19136:SF81">
    <property type="entry name" value="MOLYBDENUM COFACTOR GUANYLYLTRANSFERASE"/>
    <property type="match status" value="1"/>
</dbReference>
<evidence type="ECO:0000256" key="7">
    <source>
        <dbReference type="ARBA" id="ARBA00023150"/>
    </source>
</evidence>
<dbReference type="GO" id="GO:0005737">
    <property type="term" value="C:cytoplasm"/>
    <property type="evidence" value="ECO:0007669"/>
    <property type="project" value="UniProtKB-SubCell"/>
</dbReference>
<evidence type="ECO:0000313" key="11">
    <source>
        <dbReference type="Proteomes" id="UP000199337"/>
    </source>
</evidence>
<dbReference type="PANTHER" id="PTHR19136">
    <property type="entry name" value="MOLYBDENUM COFACTOR GUANYLYLTRANSFERASE"/>
    <property type="match status" value="1"/>
</dbReference>
<dbReference type="CDD" id="cd02503">
    <property type="entry name" value="MobA"/>
    <property type="match status" value="1"/>
</dbReference>
<comment type="function">
    <text evidence="8">Transfers a GMP moiety from GTP to Mo-molybdopterin (Mo-MPT) cofactor (Moco or molybdenum cofactor) to form Mo-molybdopterin guanine dinucleotide (Mo-MGD) cofactor.</text>
</comment>
<dbReference type="Proteomes" id="UP000199337">
    <property type="component" value="Unassembled WGS sequence"/>
</dbReference>
<dbReference type="GO" id="GO:0046872">
    <property type="term" value="F:metal ion binding"/>
    <property type="evidence" value="ECO:0007669"/>
    <property type="project" value="UniProtKB-KW"/>
</dbReference>
<feature type="domain" description="MobA-like NTP transferase" evidence="9">
    <location>
        <begin position="8"/>
        <end position="150"/>
    </location>
</feature>
<name>A0A1I2ZF14_9FIRM</name>
<evidence type="ECO:0000256" key="4">
    <source>
        <dbReference type="ARBA" id="ARBA00022741"/>
    </source>
</evidence>
<dbReference type="HAMAP" id="MF_00316">
    <property type="entry name" value="MobA"/>
    <property type="match status" value="1"/>
</dbReference>
<evidence type="ECO:0000256" key="6">
    <source>
        <dbReference type="ARBA" id="ARBA00023134"/>
    </source>
</evidence>
<dbReference type="AlphaFoldDB" id="A0A1I2ZF14"/>
<evidence type="ECO:0000256" key="2">
    <source>
        <dbReference type="ARBA" id="ARBA00022679"/>
    </source>
</evidence>
<feature type="binding site" evidence="8">
    <location>
        <position position="68"/>
    </location>
    <ligand>
        <name>GTP</name>
        <dbReference type="ChEBI" id="CHEBI:37565"/>
    </ligand>
</feature>
<dbReference type="SUPFAM" id="SSF53448">
    <property type="entry name" value="Nucleotide-diphospho-sugar transferases"/>
    <property type="match status" value="1"/>
</dbReference>